<dbReference type="Pfam" id="PF03134">
    <property type="entry name" value="TB2_DP1_HVA22"/>
    <property type="match status" value="1"/>
</dbReference>
<keyword evidence="5" id="KW-1185">Reference proteome</keyword>
<comment type="subcellular location">
    <subcellularLocation>
        <location evidence="1">Membrane</location>
        <topology evidence="1">Multi-pass membrane protein</topology>
    </subcellularLocation>
</comment>
<feature type="region of interest" description="Disordered" evidence="3">
    <location>
        <begin position="272"/>
        <end position="340"/>
    </location>
</feature>
<dbReference type="InterPro" id="IPR004345">
    <property type="entry name" value="TB2_DP1_HVA22"/>
</dbReference>
<keyword evidence="2" id="KW-0175">Coiled coil</keyword>
<proteinExistence type="inferred from homology"/>
<feature type="compositionally biased region" description="Low complexity" evidence="3">
    <location>
        <begin position="312"/>
        <end position="323"/>
    </location>
</feature>
<evidence type="ECO:0000313" key="4">
    <source>
        <dbReference type="EMBL" id="KAF9873318.1"/>
    </source>
</evidence>
<dbReference type="RefSeq" id="XP_038742779.1">
    <property type="nucleotide sequence ID" value="XM_038891846.1"/>
</dbReference>
<protein>
    <recommendedName>
        <fullName evidence="1">Protein YOP1</fullName>
    </recommendedName>
</protein>
<sequence>MFDVFAHLLSSIASFLFPLFASYKALKTSDPAQLTPWLMYWVVLACALLVESWTEWILVWIPFYAYIRLLFLLYLVLPQTQGARIIYQTHVHPFLQDNEAQIEEFISEAHDRLKAAGIAYLKRAIELIKTNVLGLPPGEPEPAPAPAAASQSYTQSLLARFSVPAARWAPHGNTGADFYNLLAGAVSAATGGGVGGGHPHHQDLSKSGNLIPPELQGGERTSFIAAQRERLAFLLKALEREAAAAEAQAPETYARAGSMQLDGSIEELTQRPLSAHSGLSKSRSETDFEKIDAESGAEDQDGEGTIRRRQAGGSSWMPWGWGSTPTAENPDGGASSGVQK</sequence>
<dbReference type="PANTHER" id="PTHR12300:SF177">
    <property type="entry name" value="PROTEIN YOP1"/>
    <property type="match status" value="1"/>
</dbReference>
<feature type="coiled-coil region" evidence="2">
    <location>
        <begin position="228"/>
        <end position="255"/>
    </location>
</feature>
<feature type="compositionally biased region" description="Basic and acidic residues" evidence="3">
    <location>
        <begin position="282"/>
        <end position="293"/>
    </location>
</feature>
<dbReference type="OrthoDB" id="434647at2759"/>
<keyword evidence="1" id="KW-0812">Transmembrane</keyword>
<dbReference type="PANTHER" id="PTHR12300">
    <property type="entry name" value="HVA22-LIKE PROTEINS"/>
    <property type="match status" value="1"/>
</dbReference>
<dbReference type="GeneID" id="62164920"/>
<evidence type="ECO:0000256" key="3">
    <source>
        <dbReference type="SAM" id="MobiDB-lite"/>
    </source>
</evidence>
<comment type="caution">
    <text evidence="4">The sequence shown here is derived from an EMBL/GenBank/DDBJ whole genome shotgun (WGS) entry which is preliminary data.</text>
</comment>
<gene>
    <name evidence="4" type="ORF">CkaCkLH20_09131</name>
</gene>
<name>A0A9P6HYR0_9PEZI</name>
<dbReference type="AlphaFoldDB" id="A0A9P6HYR0"/>
<dbReference type="EMBL" id="JAATWM020000032">
    <property type="protein sequence ID" value="KAF9873318.1"/>
    <property type="molecule type" value="Genomic_DNA"/>
</dbReference>
<reference evidence="4" key="2">
    <citation type="submission" date="2020-11" db="EMBL/GenBank/DDBJ databases">
        <title>Whole genome sequencing of Colletotrichum sp.</title>
        <authorList>
            <person name="Li H."/>
        </authorList>
    </citation>
    <scope>NUCLEOTIDE SEQUENCE</scope>
    <source>
        <strain evidence="4">CkLH20</strain>
    </source>
</reference>
<organism evidence="4 5">
    <name type="scientific">Colletotrichum karsti</name>
    <dbReference type="NCBI Taxonomy" id="1095194"/>
    <lineage>
        <taxon>Eukaryota</taxon>
        <taxon>Fungi</taxon>
        <taxon>Dikarya</taxon>
        <taxon>Ascomycota</taxon>
        <taxon>Pezizomycotina</taxon>
        <taxon>Sordariomycetes</taxon>
        <taxon>Hypocreomycetidae</taxon>
        <taxon>Glomerellales</taxon>
        <taxon>Glomerellaceae</taxon>
        <taxon>Colletotrichum</taxon>
        <taxon>Colletotrichum boninense species complex</taxon>
    </lineage>
</organism>
<evidence type="ECO:0000256" key="1">
    <source>
        <dbReference type="RuleBase" id="RU362006"/>
    </source>
</evidence>
<feature type="transmembrane region" description="Helical" evidence="1">
    <location>
        <begin position="31"/>
        <end position="50"/>
    </location>
</feature>
<comment type="similarity">
    <text evidence="1">Belongs to the DP1 family.</text>
</comment>
<dbReference type="GO" id="GO:0016020">
    <property type="term" value="C:membrane"/>
    <property type="evidence" value="ECO:0007669"/>
    <property type="project" value="UniProtKB-SubCell"/>
</dbReference>
<accession>A0A9P6HYR0</accession>
<feature type="transmembrane region" description="Helical" evidence="1">
    <location>
        <begin position="57"/>
        <end position="77"/>
    </location>
</feature>
<reference evidence="4" key="1">
    <citation type="submission" date="2020-03" db="EMBL/GenBank/DDBJ databases">
        <authorList>
            <person name="He L."/>
        </authorList>
    </citation>
    <scope>NUCLEOTIDE SEQUENCE</scope>
    <source>
        <strain evidence="4">CkLH20</strain>
    </source>
</reference>
<keyword evidence="1" id="KW-1133">Transmembrane helix</keyword>
<keyword evidence="1" id="KW-0472">Membrane</keyword>
<evidence type="ECO:0000313" key="5">
    <source>
        <dbReference type="Proteomes" id="UP000781932"/>
    </source>
</evidence>
<dbReference type="Proteomes" id="UP000781932">
    <property type="component" value="Unassembled WGS sequence"/>
</dbReference>
<comment type="caution">
    <text evidence="1">Lacks conserved residue(s) required for the propagation of feature annotation.</text>
</comment>
<evidence type="ECO:0000256" key="2">
    <source>
        <dbReference type="SAM" id="Coils"/>
    </source>
</evidence>